<dbReference type="InterPro" id="IPR014710">
    <property type="entry name" value="RmlC-like_jellyroll"/>
</dbReference>
<organism evidence="3 4">
    <name type="scientific">Umezawaea endophytica</name>
    <dbReference type="NCBI Taxonomy" id="1654476"/>
    <lineage>
        <taxon>Bacteria</taxon>
        <taxon>Bacillati</taxon>
        <taxon>Actinomycetota</taxon>
        <taxon>Actinomycetes</taxon>
        <taxon>Pseudonocardiales</taxon>
        <taxon>Pseudonocardiaceae</taxon>
        <taxon>Umezawaea</taxon>
    </lineage>
</organism>
<proteinExistence type="inferred from homology"/>
<comment type="similarity">
    <text evidence="1">Belongs to the cysteine dioxygenase family.</text>
</comment>
<protein>
    <submittedName>
        <fullName evidence="3">Cysteine dioxygenase family protein</fullName>
    </submittedName>
</protein>
<dbReference type="RefSeq" id="WP_259625582.1">
    <property type="nucleotide sequence ID" value="NZ_JANYMP010000012.1"/>
</dbReference>
<keyword evidence="2" id="KW-0479">Metal-binding</keyword>
<dbReference type="InterPro" id="IPR010300">
    <property type="entry name" value="CDO_1"/>
</dbReference>
<comment type="caution">
    <text evidence="3">The sequence shown here is derived from an EMBL/GenBank/DDBJ whole genome shotgun (WGS) entry which is preliminary data.</text>
</comment>
<evidence type="ECO:0000256" key="1">
    <source>
        <dbReference type="ARBA" id="ARBA00006622"/>
    </source>
</evidence>
<keyword evidence="3" id="KW-0223">Dioxygenase</keyword>
<dbReference type="GO" id="GO:0005506">
    <property type="term" value="F:iron ion binding"/>
    <property type="evidence" value="ECO:0007669"/>
    <property type="project" value="InterPro"/>
</dbReference>
<dbReference type="GO" id="GO:0016702">
    <property type="term" value="F:oxidoreductase activity, acting on single donors with incorporation of molecular oxygen, incorporation of two atoms of oxygen"/>
    <property type="evidence" value="ECO:0007669"/>
    <property type="project" value="InterPro"/>
</dbReference>
<keyword evidence="4" id="KW-1185">Reference proteome</keyword>
<evidence type="ECO:0000313" key="3">
    <source>
        <dbReference type="EMBL" id="MCS7480086.1"/>
    </source>
</evidence>
<keyword evidence="2" id="KW-0408">Iron</keyword>
<sequence>MTATFVHADLHPALDVRLLRDIIHPERELWSPRELRDLTSFVASELTTPLLGILDFDPAQRWWARLGLTEGVELWLLSWLPGQHTEPHDHGGASGSFTVLTGELEENYRYPAGPVREARRSTGASIGFGSGRAHEVRNAGSVGAASVHAYSPPLIPTREYASLADIPTEIPPLPALRLPLERLRELADLEGP</sequence>
<dbReference type="EMBL" id="JANYMP010000012">
    <property type="protein sequence ID" value="MCS7480086.1"/>
    <property type="molecule type" value="Genomic_DNA"/>
</dbReference>
<gene>
    <name evidence="3" type="ORF">NZH93_24790</name>
</gene>
<feature type="binding site" evidence="2">
    <location>
        <position position="88"/>
    </location>
    <ligand>
        <name>Fe cation</name>
        <dbReference type="ChEBI" id="CHEBI:24875"/>
        <note>catalytic</note>
    </ligand>
</feature>
<evidence type="ECO:0000313" key="4">
    <source>
        <dbReference type="Proteomes" id="UP001141259"/>
    </source>
</evidence>
<dbReference type="AlphaFoldDB" id="A0A9X2VP18"/>
<dbReference type="Proteomes" id="UP001141259">
    <property type="component" value="Unassembled WGS sequence"/>
</dbReference>
<dbReference type="Gene3D" id="2.60.120.10">
    <property type="entry name" value="Jelly Rolls"/>
    <property type="match status" value="1"/>
</dbReference>
<dbReference type="CDD" id="cd10548">
    <property type="entry name" value="cupin_CDO"/>
    <property type="match status" value="1"/>
</dbReference>
<evidence type="ECO:0000256" key="2">
    <source>
        <dbReference type="PIRSR" id="PIRSR610300-51"/>
    </source>
</evidence>
<dbReference type="InterPro" id="IPR011051">
    <property type="entry name" value="RmlC_Cupin_sf"/>
</dbReference>
<accession>A0A9X2VP18</accession>
<feature type="binding site" evidence="2">
    <location>
        <position position="134"/>
    </location>
    <ligand>
        <name>Fe cation</name>
        <dbReference type="ChEBI" id="CHEBI:24875"/>
        <note>catalytic</note>
    </ligand>
</feature>
<feature type="binding site" evidence="2">
    <location>
        <position position="90"/>
    </location>
    <ligand>
        <name>Fe cation</name>
        <dbReference type="ChEBI" id="CHEBI:24875"/>
        <note>catalytic</note>
    </ligand>
</feature>
<reference evidence="3" key="1">
    <citation type="submission" date="2022-08" db="EMBL/GenBank/DDBJ databases">
        <authorList>
            <person name="Tistechok S."/>
            <person name="Samborskyy M."/>
            <person name="Roman I."/>
        </authorList>
    </citation>
    <scope>NUCLEOTIDE SEQUENCE</scope>
    <source>
        <strain evidence="3">DSM 103496</strain>
    </source>
</reference>
<dbReference type="Pfam" id="PF05995">
    <property type="entry name" value="CDO_I"/>
    <property type="match status" value="1"/>
</dbReference>
<dbReference type="SUPFAM" id="SSF51182">
    <property type="entry name" value="RmlC-like cupins"/>
    <property type="match status" value="1"/>
</dbReference>
<keyword evidence="3" id="KW-0560">Oxidoreductase</keyword>
<name>A0A9X2VP18_9PSEU</name>